<feature type="domain" description="Protein kinase" evidence="6">
    <location>
        <begin position="13"/>
        <end position="285"/>
    </location>
</feature>
<dbReference type="GO" id="GO:0004674">
    <property type="term" value="F:protein serine/threonine kinase activity"/>
    <property type="evidence" value="ECO:0007669"/>
    <property type="project" value="UniProtKB-EC"/>
</dbReference>
<dbReference type="PANTHER" id="PTHR43671">
    <property type="entry name" value="SERINE/THREONINE-PROTEIN KINASE NEK"/>
    <property type="match status" value="1"/>
</dbReference>
<reference evidence="7" key="1">
    <citation type="submission" date="2023-03" db="EMBL/GenBank/DDBJ databases">
        <title>Massive genome expansion in bonnet fungi (Mycena s.s.) driven by repeated elements and novel gene families across ecological guilds.</title>
        <authorList>
            <consortium name="Lawrence Berkeley National Laboratory"/>
            <person name="Harder C.B."/>
            <person name="Miyauchi S."/>
            <person name="Viragh M."/>
            <person name="Kuo A."/>
            <person name="Thoen E."/>
            <person name="Andreopoulos B."/>
            <person name="Lu D."/>
            <person name="Skrede I."/>
            <person name="Drula E."/>
            <person name="Henrissat B."/>
            <person name="Morin E."/>
            <person name="Kohler A."/>
            <person name="Barry K."/>
            <person name="LaButti K."/>
            <person name="Morin E."/>
            <person name="Salamov A."/>
            <person name="Lipzen A."/>
            <person name="Mereny Z."/>
            <person name="Hegedus B."/>
            <person name="Baldrian P."/>
            <person name="Stursova M."/>
            <person name="Weitz H."/>
            <person name="Taylor A."/>
            <person name="Grigoriev I.V."/>
            <person name="Nagy L.G."/>
            <person name="Martin F."/>
            <person name="Kauserud H."/>
        </authorList>
    </citation>
    <scope>NUCLEOTIDE SEQUENCE</scope>
    <source>
        <strain evidence="7">9284</strain>
    </source>
</reference>
<comment type="caution">
    <text evidence="7">The sequence shown here is derived from an EMBL/GenBank/DDBJ whole genome shotgun (WGS) entry which is preliminary data.</text>
</comment>
<evidence type="ECO:0000256" key="5">
    <source>
        <dbReference type="ARBA" id="ARBA00022840"/>
    </source>
</evidence>
<keyword evidence="2" id="KW-0808">Transferase</keyword>
<dbReference type="EC" id="2.7.11.1" evidence="1"/>
<protein>
    <recommendedName>
        <fullName evidence="1">non-specific serine/threonine protein kinase</fullName>
        <ecNumber evidence="1">2.7.11.1</ecNumber>
    </recommendedName>
</protein>
<dbReference type="GO" id="GO:0005524">
    <property type="term" value="F:ATP binding"/>
    <property type="evidence" value="ECO:0007669"/>
    <property type="project" value="UniProtKB-KW"/>
</dbReference>
<keyword evidence="4 7" id="KW-0418">Kinase</keyword>
<dbReference type="InterPro" id="IPR000719">
    <property type="entry name" value="Prot_kinase_dom"/>
</dbReference>
<name>A0AAD7F9X1_9AGAR</name>
<gene>
    <name evidence="7" type="ORF">FB45DRAFT_688486</name>
</gene>
<organism evidence="7 8">
    <name type="scientific">Roridomyces roridus</name>
    <dbReference type="NCBI Taxonomy" id="1738132"/>
    <lineage>
        <taxon>Eukaryota</taxon>
        <taxon>Fungi</taxon>
        <taxon>Dikarya</taxon>
        <taxon>Basidiomycota</taxon>
        <taxon>Agaricomycotina</taxon>
        <taxon>Agaricomycetes</taxon>
        <taxon>Agaricomycetidae</taxon>
        <taxon>Agaricales</taxon>
        <taxon>Marasmiineae</taxon>
        <taxon>Mycenaceae</taxon>
        <taxon>Roridomyces</taxon>
    </lineage>
</organism>
<dbReference type="Gene3D" id="1.10.510.10">
    <property type="entry name" value="Transferase(Phosphotransferase) domain 1"/>
    <property type="match status" value="1"/>
</dbReference>
<dbReference type="AlphaFoldDB" id="A0AAD7F9X1"/>
<feature type="non-terminal residue" evidence="7">
    <location>
        <position position="1"/>
    </location>
</feature>
<dbReference type="Proteomes" id="UP001221142">
    <property type="component" value="Unassembled WGS sequence"/>
</dbReference>
<keyword evidence="8" id="KW-1185">Reference proteome</keyword>
<dbReference type="InterPro" id="IPR011009">
    <property type="entry name" value="Kinase-like_dom_sf"/>
</dbReference>
<evidence type="ECO:0000313" key="8">
    <source>
        <dbReference type="Proteomes" id="UP001221142"/>
    </source>
</evidence>
<sequence length="285" mass="31633">PNLTGAAVDEGYLKLVKLITTSSFSRVYKAVDTTSYDEPDGPAYYAVKCMRNPIARTSARIPHSLCRQLHPGVVPFRRTFIDGPPVSLSTKDDFIFMVTDYCAGGNLQQAIERGVYDGKPVLTKRVWVELVDALTGCYEKGLVGHGALNPANVLLVERRKGVRVTDFGLARMVGEGEGESYSLLSFHRSLTNLTLERATGKSYDPRADDTWALAMTLFTLLTRSTPWEIACSRNDDEYAAFRADPEHYLLRAFPTLAPEANEFLVRCFDVDLALRPSLVQMRGAV</sequence>
<evidence type="ECO:0000313" key="7">
    <source>
        <dbReference type="EMBL" id="KAJ7607720.1"/>
    </source>
</evidence>
<dbReference type="PROSITE" id="PS50011">
    <property type="entry name" value="PROTEIN_KINASE_DOM"/>
    <property type="match status" value="1"/>
</dbReference>
<evidence type="ECO:0000259" key="6">
    <source>
        <dbReference type="PROSITE" id="PS50011"/>
    </source>
</evidence>
<proteinExistence type="predicted"/>
<dbReference type="EMBL" id="JARKIF010000048">
    <property type="protein sequence ID" value="KAJ7607720.1"/>
    <property type="molecule type" value="Genomic_DNA"/>
</dbReference>
<evidence type="ECO:0000256" key="2">
    <source>
        <dbReference type="ARBA" id="ARBA00022679"/>
    </source>
</evidence>
<feature type="non-terminal residue" evidence="7">
    <location>
        <position position="285"/>
    </location>
</feature>
<accession>A0AAD7F9X1</accession>
<keyword evidence="3" id="KW-0547">Nucleotide-binding</keyword>
<evidence type="ECO:0000256" key="1">
    <source>
        <dbReference type="ARBA" id="ARBA00012513"/>
    </source>
</evidence>
<keyword evidence="5" id="KW-0067">ATP-binding</keyword>
<evidence type="ECO:0000256" key="4">
    <source>
        <dbReference type="ARBA" id="ARBA00022777"/>
    </source>
</evidence>
<dbReference type="SUPFAM" id="SSF56112">
    <property type="entry name" value="Protein kinase-like (PK-like)"/>
    <property type="match status" value="1"/>
</dbReference>
<evidence type="ECO:0000256" key="3">
    <source>
        <dbReference type="ARBA" id="ARBA00022741"/>
    </source>
</evidence>
<dbReference type="PANTHER" id="PTHR43671:SF13">
    <property type="entry name" value="SERINE_THREONINE-PROTEIN KINASE NEK2"/>
    <property type="match status" value="1"/>
</dbReference>
<dbReference type="InterPro" id="IPR050660">
    <property type="entry name" value="NEK_Ser/Thr_kinase"/>
</dbReference>
<dbReference type="Pfam" id="PF00069">
    <property type="entry name" value="Pkinase"/>
    <property type="match status" value="1"/>
</dbReference>